<keyword evidence="5" id="KW-1185">Reference proteome</keyword>
<dbReference type="InterPro" id="IPR029787">
    <property type="entry name" value="Nucleotide_cyclase"/>
</dbReference>
<organism evidence="4 5">
    <name type="scientific">Azonexus hydrophilus</name>
    <dbReference type="NCBI Taxonomy" id="418702"/>
    <lineage>
        <taxon>Bacteria</taxon>
        <taxon>Pseudomonadati</taxon>
        <taxon>Pseudomonadota</taxon>
        <taxon>Betaproteobacteria</taxon>
        <taxon>Rhodocyclales</taxon>
        <taxon>Azonexaceae</taxon>
        <taxon>Azonexus</taxon>
    </lineage>
</organism>
<dbReference type="SUPFAM" id="SSF55073">
    <property type="entry name" value="Nucleotide cyclase"/>
    <property type="match status" value="1"/>
</dbReference>
<dbReference type="EMBL" id="CP151406">
    <property type="protein sequence ID" value="WZJ21631.1"/>
    <property type="molecule type" value="Genomic_DNA"/>
</dbReference>
<gene>
    <name evidence="4" type="ORF">AADV58_00355</name>
</gene>
<feature type="domain" description="GGDEF" evidence="3">
    <location>
        <begin position="211"/>
        <end position="340"/>
    </location>
</feature>
<proteinExistence type="predicted"/>
<dbReference type="Proteomes" id="UP001479520">
    <property type="component" value="Chromosome"/>
</dbReference>
<dbReference type="CDD" id="cd01949">
    <property type="entry name" value="GGDEF"/>
    <property type="match status" value="1"/>
</dbReference>
<protein>
    <recommendedName>
        <fullName evidence="1">diguanylate cyclase</fullName>
        <ecNumber evidence="1">2.7.7.65</ecNumber>
    </recommendedName>
</protein>
<evidence type="ECO:0000313" key="4">
    <source>
        <dbReference type="EMBL" id="WZJ21631.1"/>
    </source>
</evidence>
<evidence type="ECO:0000256" key="1">
    <source>
        <dbReference type="ARBA" id="ARBA00012528"/>
    </source>
</evidence>
<dbReference type="RefSeq" id="WP_341743755.1">
    <property type="nucleotide sequence ID" value="NZ_CP151406.1"/>
</dbReference>
<dbReference type="Pfam" id="PF00990">
    <property type="entry name" value="GGDEF"/>
    <property type="match status" value="1"/>
</dbReference>
<accession>A0ABZ2XGC8</accession>
<dbReference type="SMART" id="SM00267">
    <property type="entry name" value="GGDEF"/>
    <property type="match status" value="1"/>
</dbReference>
<dbReference type="Gene3D" id="3.30.70.270">
    <property type="match status" value="1"/>
</dbReference>
<reference evidence="4 5" key="1">
    <citation type="submission" date="2024-04" db="EMBL/GenBank/DDBJ databases">
        <title>Dissimilatory iodate-reducing microorganisms contribute to the enrichment of iodine in groundwater.</title>
        <authorList>
            <person name="Jiang Z."/>
        </authorList>
    </citation>
    <scope>NUCLEOTIDE SEQUENCE [LARGE SCALE GENOMIC DNA]</scope>
    <source>
        <strain evidence="4 5">NCP973</strain>
    </source>
</reference>
<dbReference type="PROSITE" id="PS50887">
    <property type="entry name" value="GGDEF"/>
    <property type="match status" value="1"/>
</dbReference>
<name>A0ABZ2XGC8_9RHOO</name>
<dbReference type="InterPro" id="IPR000160">
    <property type="entry name" value="GGDEF_dom"/>
</dbReference>
<dbReference type="EC" id="2.7.7.65" evidence="1"/>
<evidence type="ECO:0000313" key="5">
    <source>
        <dbReference type="Proteomes" id="UP001479520"/>
    </source>
</evidence>
<comment type="catalytic activity">
    <reaction evidence="2">
        <text>2 GTP = 3',3'-c-di-GMP + 2 diphosphate</text>
        <dbReference type="Rhea" id="RHEA:24898"/>
        <dbReference type="ChEBI" id="CHEBI:33019"/>
        <dbReference type="ChEBI" id="CHEBI:37565"/>
        <dbReference type="ChEBI" id="CHEBI:58805"/>
        <dbReference type="EC" id="2.7.7.65"/>
    </reaction>
</comment>
<dbReference type="InterPro" id="IPR043128">
    <property type="entry name" value="Rev_trsase/Diguanyl_cyclase"/>
</dbReference>
<evidence type="ECO:0000259" key="3">
    <source>
        <dbReference type="PROSITE" id="PS50887"/>
    </source>
</evidence>
<dbReference type="NCBIfam" id="TIGR00254">
    <property type="entry name" value="GGDEF"/>
    <property type="match status" value="1"/>
</dbReference>
<evidence type="ECO:0000256" key="2">
    <source>
        <dbReference type="ARBA" id="ARBA00034247"/>
    </source>
</evidence>
<dbReference type="InterPro" id="IPR050469">
    <property type="entry name" value="Diguanylate_Cyclase"/>
</dbReference>
<sequence length="358" mass="40652">MRMLTNANQFRVPGLLGKLGMMTSIRDTELLEQSLLRTLGPLLGVLDTSLYRLDDGQLLARVIHYHRSKVVEADGVARMVERIEEIAQVSDVQPEILALMENVRLLGKPCTRSFAGDMLTAYPLLGGDEVLGYFVFKRDHEASPNEDATIRGVLEVFSNYYALLDVSQRDRLTGLLNRQALENNFERIWSAMARPDSFHERADGRRSQLSGKFWLAVIDVDHFKRINDTFGHMVGDEILLLATRLMQATFRSSDLLYRYGGEEFVAIISAENEAIARNVFERVRLAIEAHVFPRIESMTVSIGYAEVDPEVLPVEVLSRADRSLYQAKQDGRNRIYDFHELVERGTFASPSYGETELF</sequence>
<dbReference type="PANTHER" id="PTHR45138">
    <property type="entry name" value="REGULATORY COMPONENTS OF SENSORY TRANSDUCTION SYSTEM"/>
    <property type="match status" value="1"/>
</dbReference>
<dbReference type="PANTHER" id="PTHR45138:SF9">
    <property type="entry name" value="DIGUANYLATE CYCLASE DGCM-RELATED"/>
    <property type="match status" value="1"/>
</dbReference>